<dbReference type="CDD" id="cd02440">
    <property type="entry name" value="AdoMet_MTases"/>
    <property type="match status" value="1"/>
</dbReference>
<dbReference type="STRING" id="157838.AN964_13070"/>
<dbReference type="Proteomes" id="UP000051888">
    <property type="component" value="Unassembled WGS sequence"/>
</dbReference>
<gene>
    <name evidence="1" type="ORF">AN964_13070</name>
</gene>
<dbReference type="Pfam" id="PF13489">
    <property type="entry name" value="Methyltransf_23"/>
    <property type="match status" value="1"/>
</dbReference>
<dbReference type="OrthoDB" id="9777638at2"/>
<dbReference type="EMBL" id="LJJC01000004">
    <property type="protein sequence ID" value="KQL54331.1"/>
    <property type="molecule type" value="Genomic_DNA"/>
</dbReference>
<dbReference type="PATRIC" id="fig|157838.3.peg.2903"/>
<name>A0A0Q3WZP2_9BACI</name>
<dbReference type="GO" id="GO:0008168">
    <property type="term" value="F:methyltransferase activity"/>
    <property type="evidence" value="ECO:0007669"/>
    <property type="project" value="UniProtKB-KW"/>
</dbReference>
<comment type="caution">
    <text evidence="1">The sequence shown here is derived from an EMBL/GenBank/DDBJ whole genome shotgun (WGS) entry which is preliminary data.</text>
</comment>
<dbReference type="InterPro" id="IPR029063">
    <property type="entry name" value="SAM-dependent_MTases_sf"/>
</dbReference>
<reference evidence="1 2" key="1">
    <citation type="submission" date="2015-09" db="EMBL/GenBank/DDBJ databases">
        <title>Genome sequencing project for genomic taxonomy and phylogenomics of Bacillus-like bacteria.</title>
        <authorList>
            <person name="Liu B."/>
            <person name="Wang J."/>
            <person name="Zhu Y."/>
            <person name="Liu G."/>
            <person name="Chen Q."/>
            <person name="Chen Z."/>
            <person name="Lan J."/>
            <person name="Che J."/>
            <person name="Ge C."/>
            <person name="Shi H."/>
            <person name="Pan Z."/>
            <person name="Liu X."/>
        </authorList>
    </citation>
    <scope>NUCLEOTIDE SEQUENCE [LARGE SCALE GENOMIC DNA]</scope>
    <source>
        <strain evidence="1 2">LMG 18435</strain>
    </source>
</reference>
<organism evidence="1 2">
    <name type="scientific">Heyndrickxia shackletonii</name>
    <dbReference type="NCBI Taxonomy" id="157838"/>
    <lineage>
        <taxon>Bacteria</taxon>
        <taxon>Bacillati</taxon>
        <taxon>Bacillota</taxon>
        <taxon>Bacilli</taxon>
        <taxon>Bacillales</taxon>
        <taxon>Bacillaceae</taxon>
        <taxon>Heyndrickxia</taxon>
    </lineage>
</organism>
<accession>A0A0Q3WZP2</accession>
<evidence type="ECO:0000313" key="1">
    <source>
        <dbReference type="EMBL" id="KQL54331.1"/>
    </source>
</evidence>
<keyword evidence="2" id="KW-1185">Reference proteome</keyword>
<dbReference type="Gene3D" id="3.40.50.150">
    <property type="entry name" value="Vaccinia Virus protein VP39"/>
    <property type="match status" value="1"/>
</dbReference>
<keyword evidence="1" id="KW-0489">Methyltransferase</keyword>
<dbReference type="AlphaFoldDB" id="A0A0Q3WZP2"/>
<dbReference type="SUPFAM" id="SSF53335">
    <property type="entry name" value="S-adenosyl-L-methionine-dependent methyltransferases"/>
    <property type="match status" value="1"/>
</dbReference>
<proteinExistence type="predicted"/>
<dbReference type="GO" id="GO:0032259">
    <property type="term" value="P:methylation"/>
    <property type="evidence" value="ECO:0007669"/>
    <property type="project" value="UniProtKB-KW"/>
</dbReference>
<protein>
    <submittedName>
        <fullName evidence="1">SAM-dependent methyltransferase</fullName>
    </submittedName>
</protein>
<evidence type="ECO:0000313" key="2">
    <source>
        <dbReference type="Proteomes" id="UP000051888"/>
    </source>
</evidence>
<keyword evidence="1" id="KW-0808">Transferase</keyword>
<sequence>MNKDAIEYIINCMAASEANSEIQRIQTEHRLKLAEFWGISEGSKVLEIGCGQGDTTAVLAYLVGEKGLIHGIDIASPDYGAPITLEDSIHYLKESALGNQIKVQFETNILSPEVDFPKGYFDFVVLSHSSWYLHSFEELHDILMQLKKWGKTLCFAEWDTRIQTDEQVPHFLSVLIQAQYECFKNTSLSNVRTLFTPMDVKKIAEDAGWNVLKETTIYSPALQDGEWEIQHVLTDYSEELNAVSDMPSKFQNLLLSEIKLLDDAMRNSVIKPMSTFAFIAK</sequence>
<dbReference type="RefSeq" id="WP_055740101.1">
    <property type="nucleotide sequence ID" value="NZ_JAAIWL010000034.1"/>
</dbReference>